<evidence type="ECO:0000256" key="4">
    <source>
        <dbReference type="PROSITE-ProRule" id="PRU00433"/>
    </source>
</evidence>
<accession>A0ABV6HMY1</accession>
<keyword evidence="2 4" id="KW-0479">Metal-binding</keyword>
<feature type="chain" id="PRO_5047145022" evidence="5">
    <location>
        <begin position="25"/>
        <end position="166"/>
    </location>
</feature>
<feature type="signal peptide" evidence="5">
    <location>
        <begin position="1"/>
        <end position="24"/>
    </location>
</feature>
<dbReference type="SUPFAM" id="SSF46626">
    <property type="entry name" value="Cytochrome c"/>
    <property type="match status" value="1"/>
</dbReference>
<evidence type="ECO:0000256" key="5">
    <source>
        <dbReference type="SAM" id="SignalP"/>
    </source>
</evidence>
<keyword evidence="5" id="KW-0732">Signal</keyword>
<keyword evidence="1 4" id="KW-0349">Heme</keyword>
<evidence type="ECO:0000313" key="8">
    <source>
        <dbReference type="Proteomes" id="UP001589774"/>
    </source>
</evidence>
<feature type="domain" description="Cytochrome c" evidence="6">
    <location>
        <begin position="78"/>
        <end position="166"/>
    </location>
</feature>
<sequence>MITRNKWMAIVPSLIAQLFLLACGGTDQNAGSESDNRSKAITSAVQHAEKKTEVSPADLTNKGVGPIKAFKPGSINAQLVNEGSELFTVKCAMCHKMDRKIVGPPLKGVTSRHSPEWVLNMLLAPDKMIAEDPAAKALYEHYQTPMINQQLTEEEAKAIYDYLRKN</sequence>
<dbReference type="RefSeq" id="WP_130855343.1">
    <property type="nucleotide sequence ID" value="NZ_JBHLWO010000002.1"/>
</dbReference>
<reference evidence="7 8" key="1">
    <citation type="submission" date="2024-09" db="EMBL/GenBank/DDBJ databases">
        <authorList>
            <person name="Sun Q."/>
            <person name="Mori K."/>
        </authorList>
    </citation>
    <scope>NUCLEOTIDE SEQUENCE [LARGE SCALE GENOMIC DNA]</scope>
    <source>
        <strain evidence="7 8">CCM 7765</strain>
    </source>
</reference>
<evidence type="ECO:0000256" key="1">
    <source>
        <dbReference type="ARBA" id="ARBA00022617"/>
    </source>
</evidence>
<dbReference type="Gene3D" id="1.10.760.10">
    <property type="entry name" value="Cytochrome c-like domain"/>
    <property type="match status" value="1"/>
</dbReference>
<keyword evidence="3 4" id="KW-0408">Iron</keyword>
<dbReference type="InterPro" id="IPR036909">
    <property type="entry name" value="Cyt_c-like_dom_sf"/>
</dbReference>
<evidence type="ECO:0000256" key="2">
    <source>
        <dbReference type="ARBA" id="ARBA00022723"/>
    </source>
</evidence>
<protein>
    <submittedName>
        <fullName evidence="7">C-type cytochrome</fullName>
    </submittedName>
</protein>
<evidence type="ECO:0000259" key="6">
    <source>
        <dbReference type="PROSITE" id="PS51007"/>
    </source>
</evidence>
<dbReference type="PROSITE" id="PS51257">
    <property type="entry name" value="PROKAR_LIPOPROTEIN"/>
    <property type="match status" value="1"/>
</dbReference>
<evidence type="ECO:0000313" key="7">
    <source>
        <dbReference type="EMBL" id="MFC0320066.1"/>
    </source>
</evidence>
<gene>
    <name evidence="7" type="ORF">ACFFI0_17210</name>
</gene>
<proteinExistence type="predicted"/>
<name>A0ABV6HMY1_9SPHI</name>
<comment type="caution">
    <text evidence="7">The sequence shown here is derived from an EMBL/GenBank/DDBJ whole genome shotgun (WGS) entry which is preliminary data.</text>
</comment>
<dbReference type="Pfam" id="PF00034">
    <property type="entry name" value="Cytochrom_C"/>
    <property type="match status" value="1"/>
</dbReference>
<organism evidence="7 8">
    <name type="scientific">Olivibacter oleidegradans</name>
    <dbReference type="NCBI Taxonomy" id="760123"/>
    <lineage>
        <taxon>Bacteria</taxon>
        <taxon>Pseudomonadati</taxon>
        <taxon>Bacteroidota</taxon>
        <taxon>Sphingobacteriia</taxon>
        <taxon>Sphingobacteriales</taxon>
        <taxon>Sphingobacteriaceae</taxon>
        <taxon>Olivibacter</taxon>
    </lineage>
</organism>
<dbReference type="InterPro" id="IPR009056">
    <property type="entry name" value="Cyt_c-like_dom"/>
</dbReference>
<keyword evidence="8" id="KW-1185">Reference proteome</keyword>
<dbReference type="Proteomes" id="UP001589774">
    <property type="component" value="Unassembled WGS sequence"/>
</dbReference>
<dbReference type="EMBL" id="JBHLWO010000002">
    <property type="protein sequence ID" value="MFC0320066.1"/>
    <property type="molecule type" value="Genomic_DNA"/>
</dbReference>
<dbReference type="PROSITE" id="PS51007">
    <property type="entry name" value="CYTC"/>
    <property type="match status" value="1"/>
</dbReference>
<evidence type="ECO:0000256" key="3">
    <source>
        <dbReference type="ARBA" id="ARBA00023004"/>
    </source>
</evidence>